<evidence type="ECO:0000313" key="3">
    <source>
        <dbReference type="EMBL" id="VFK16000.1"/>
    </source>
</evidence>
<accession>A0A450WG21</accession>
<sequence>MSDFEIKLNQCSAQSGMFFSANHLSPTAS</sequence>
<name>A0A450WG21_9GAMM</name>
<gene>
    <name evidence="2" type="ORF">BECKFM1743A_GA0114220_104036</name>
    <name evidence="3" type="ORF">BECKFM1743B_GA0114221_103976</name>
    <name evidence="1" type="ORF">BECKFM1743C_GA0114222_104106</name>
</gene>
<dbReference type="EMBL" id="CAADFL010000397">
    <property type="protein sequence ID" value="VFK16000.1"/>
    <property type="molecule type" value="Genomic_DNA"/>
</dbReference>
<evidence type="ECO:0000313" key="1">
    <source>
        <dbReference type="EMBL" id="VFJ66037.1"/>
    </source>
</evidence>
<reference evidence="3" key="1">
    <citation type="submission" date="2019-02" db="EMBL/GenBank/DDBJ databases">
        <authorList>
            <person name="Gruber-Vodicka R. H."/>
            <person name="Seah K. B. B."/>
        </authorList>
    </citation>
    <scope>NUCLEOTIDE SEQUENCE</scope>
    <source>
        <strain evidence="2">BECK_BZ163</strain>
        <strain evidence="3">BECK_BZ164</strain>
        <strain evidence="1">BECK_BZ165</strain>
    </source>
</reference>
<organism evidence="3">
    <name type="scientific">Candidatus Kentrum sp. FM</name>
    <dbReference type="NCBI Taxonomy" id="2126340"/>
    <lineage>
        <taxon>Bacteria</taxon>
        <taxon>Pseudomonadati</taxon>
        <taxon>Pseudomonadota</taxon>
        <taxon>Gammaproteobacteria</taxon>
        <taxon>Candidatus Kentrum</taxon>
    </lineage>
</organism>
<evidence type="ECO:0000313" key="2">
    <source>
        <dbReference type="EMBL" id="VFJ66148.1"/>
    </source>
</evidence>
<dbReference type="EMBL" id="CAADFA010000410">
    <property type="protein sequence ID" value="VFJ66037.1"/>
    <property type="molecule type" value="Genomic_DNA"/>
</dbReference>
<proteinExistence type="predicted"/>
<protein>
    <submittedName>
        <fullName evidence="3">Uncharacterized protein</fullName>
    </submittedName>
</protein>
<dbReference type="EMBL" id="CAADEZ010000403">
    <property type="protein sequence ID" value="VFJ66148.1"/>
    <property type="molecule type" value="Genomic_DNA"/>
</dbReference>
<dbReference type="AlphaFoldDB" id="A0A450WG21"/>